<dbReference type="Gene3D" id="3.30.70.1210">
    <property type="entry name" value="Crispr-associated protein, domain 2"/>
    <property type="match status" value="1"/>
</dbReference>
<dbReference type="KEGG" id="psuu:Psuf_002700"/>
<gene>
    <name evidence="1" type="ORF">Psuf_002700</name>
</gene>
<sequence>MFLTRFQINPARRNARKLLSSPHAMHAAVRAAFPDADDYERAATRTLWRLDTPTTATVHLYIVSPGRPDLTHLIEQVGWPTSDQAWVTRDYDGLLDSLRQGQEWAFRLTANPTHSGRKTAEAKETQRFGYLREPEQVGWLTSRAEKHGFAVATQQDGRPNLRLHRRQTQSFKRGMGSVTLTTATYDGILRVTDAQAFRRTLVSGIGHAKAYGCGLLTLAPAQATA</sequence>
<proteinExistence type="predicted"/>
<dbReference type="SUPFAM" id="SSF117987">
    <property type="entry name" value="CRISPR-associated protein"/>
    <property type="match status" value="2"/>
</dbReference>
<dbReference type="Gene3D" id="3.30.70.1200">
    <property type="entry name" value="Crispr-associated protein, domain 1"/>
    <property type="match status" value="1"/>
</dbReference>
<dbReference type="SMART" id="SM01101">
    <property type="entry name" value="CRISPR_assoc"/>
    <property type="match status" value="1"/>
</dbReference>
<protein>
    <submittedName>
        <fullName evidence="1">Type I-E CRISPR-associated protein Cas6/Cse3/CasE</fullName>
    </submittedName>
</protein>
<dbReference type="Pfam" id="PF08798">
    <property type="entry name" value="CRISPR_assoc"/>
    <property type="match status" value="1"/>
</dbReference>
<dbReference type="NCBIfam" id="TIGR01907">
    <property type="entry name" value="casE_Cse3"/>
    <property type="match status" value="1"/>
</dbReference>
<reference evidence="1 2" key="1">
    <citation type="submission" date="2020-03" db="EMBL/GenBank/DDBJ databases">
        <title>Whole genome shotgun sequence of Phytohabitans suffuscus NBRC 105367.</title>
        <authorList>
            <person name="Komaki H."/>
            <person name="Tamura T."/>
        </authorList>
    </citation>
    <scope>NUCLEOTIDE SEQUENCE [LARGE SCALE GENOMIC DNA]</scope>
    <source>
        <strain evidence="1 2">NBRC 105367</strain>
    </source>
</reference>
<evidence type="ECO:0000313" key="1">
    <source>
        <dbReference type="EMBL" id="BCB82957.1"/>
    </source>
</evidence>
<dbReference type="Proteomes" id="UP000503011">
    <property type="component" value="Chromosome"/>
</dbReference>
<accession>A0A6F8YA61</accession>
<organism evidence="1 2">
    <name type="scientific">Phytohabitans suffuscus</name>
    <dbReference type="NCBI Taxonomy" id="624315"/>
    <lineage>
        <taxon>Bacteria</taxon>
        <taxon>Bacillati</taxon>
        <taxon>Actinomycetota</taxon>
        <taxon>Actinomycetes</taxon>
        <taxon>Micromonosporales</taxon>
        <taxon>Micromonosporaceae</taxon>
    </lineage>
</organism>
<dbReference type="EMBL" id="AP022871">
    <property type="protein sequence ID" value="BCB82957.1"/>
    <property type="molecule type" value="Genomic_DNA"/>
</dbReference>
<reference evidence="1 2" key="2">
    <citation type="submission" date="2020-03" db="EMBL/GenBank/DDBJ databases">
        <authorList>
            <person name="Ichikawa N."/>
            <person name="Kimura A."/>
            <person name="Kitahashi Y."/>
            <person name="Uohara A."/>
        </authorList>
    </citation>
    <scope>NUCLEOTIDE SEQUENCE [LARGE SCALE GENOMIC DNA]</scope>
    <source>
        <strain evidence="1 2">NBRC 105367</strain>
    </source>
</reference>
<dbReference type="RefSeq" id="WP_173165909.1">
    <property type="nucleotide sequence ID" value="NZ_AP022871.1"/>
</dbReference>
<keyword evidence="2" id="KW-1185">Reference proteome</keyword>
<evidence type="ECO:0000313" key="2">
    <source>
        <dbReference type="Proteomes" id="UP000503011"/>
    </source>
</evidence>
<dbReference type="InterPro" id="IPR010179">
    <property type="entry name" value="CRISPR-assoc_prot_Cse3"/>
</dbReference>
<name>A0A6F8YA61_9ACTN</name>
<dbReference type="AlphaFoldDB" id="A0A6F8YA61"/>
<dbReference type="CDD" id="cd09727">
    <property type="entry name" value="Cas6_I-E"/>
    <property type="match status" value="1"/>
</dbReference>